<evidence type="ECO:0008006" key="5">
    <source>
        <dbReference type="Google" id="ProtNLM"/>
    </source>
</evidence>
<feature type="region of interest" description="Disordered" evidence="1">
    <location>
        <begin position="408"/>
        <end position="431"/>
    </location>
</feature>
<keyword evidence="2" id="KW-0472">Membrane</keyword>
<proteinExistence type="predicted"/>
<feature type="transmembrane region" description="Helical" evidence="2">
    <location>
        <begin position="96"/>
        <end position="115"/>
    </location>
</feature>
<dbReference type="GeneID" id="73342785"/>
<keyword evidence="2" id="KW-1133">Transmembrane helix</keyword>
<dbReference type="EMBL" id="CP019476">
    <property type="protein sequence ID" value="UQC83299.1"/>
    <property type="molecule type" value="Genomic_DNA"/>
</dbReference>
<accession>A0A9Q8STK1</accession>
<dbReference type="AlphaFoldDB" id="A0A9Q8STK1"/>
<reference evidence="3" key="1">
    <citation type="journal article" date="2021" name="Mol. Plant Microbe Interact.">
        <title>Complete Genome Sequence of the Plant-Pathogenic Fungus Colletotrichum lupini.</title>
        <authorList>
            <person name="Baroncelli R."/>
            <person name="Pensec F."/>
            <person name="Da Lio D."/>
            <person name="Boufleur T."/>
            <person name="Vicente I."/>
            <person name="Sarrocco S."/>
            <person name="Picot A."/>
            <person name="Baraldi E."/>
            <person name="Sukno S."/>
            <person name="Thon M."/>
            <person name="Le Floch G."/>
        </authorList>
    </citation>
    <scope>NUCLEOTIDE SEQUENCE</scope>
    <source>
        <strain evidence="3">IMI 504893</strain>
    </source>
</reference>
<name>A0A9Q8STK1_9PEZI</name>
<keyword evidence="4" id="KW-1185">Reference proteome</keyword>
<evidence type="ECO:0000313" key="4">
    <source>
        <dbReference type="Proteomes" id="UP000830671"/>
    </source>
</evidence>
<evidence type="ECO:0000313" key="3">
    <source>
        <dbReference type="EMBL" id="UQC83299.1"/>
    </source>
</evidence>
<feature type="region of interest" description="Disordered" evidence="1">
    <location>
        <begin position="267"/>
        <end position="353"/>
    </location>
</feature>
<protein>
    <recommendedName>
        <fullName evidence="5">WSC domain-containing protein</fullName>
    </recommendedName>
</protein>
<dbReference type="RefSeq" id="XP_049144918.1">
    <property type="nucleotide sequence ID" value="XM_049287775.1"/>
</dbReference>
<sequence>MSHYIGAMPCSPIFHYVSSGLLYSAQVFHLRATLSSKFSYRPDPIRSFQQQNNYVKRQAQLGHLLMAARYSQIPSFHRLVYCKNIPHLFKCSRQSCLYMMPSFWVTVFFAISYAFNCVLGQGTAYNVPPMAYQGCGMLYNTLLITVARNGTDNGPQVCQDLCIANSRDFALLRDTYCYCSLPAADIRFVDTVGVVDSNCNYICGETPPAGSPPANCGGNTGNQLLYSVYGTRAVPVGLFAGTTTSTTSTSFSSSSSSTSFSNVTASSTSLTSSSSTSSSTDSTSSTSLTSSPSTSSSTDSTSSSSSSSASTTTTSPSSSSTSITSSSSDISTSSTTSTSSSTFSSTSYSSSTQTSSSIFDISLLYFFHVNIGSIADFIFHNIHLLVLINWNYFNILLHTATASLSTSTSATTPLTSNTISGTSSTSGSSTSLATTSPHHLLFDKSVLDSQCFDEYPSHQSHQHPKCNWNDFSIWPNWHLVFLNIVINRKPIYNKLSCSPWAPFSSHCLDAVYLYEYHTPLFKTRSCTLAHPDSTTDRRRGNNTSQQSTRFCHHGISLSSVFVYSESATSSSHILQ</sequence>
<dbReference type="Proteomes" id="UP000830671">
    <property type="component" value="Chromosome 4"/>
</dbReference>
<evidence type="ECO:0000256" key="2">
    <source>
        <dbReference type="SAM" id="Phobius"/>
    </source>
</evidence>
<dbReference type="KEGG" id="clup:CLUP02_08793"/>
<gene>
    <name evidence="3" type="ORF">CLUP02_08793</name>
</gene>
<organism evidence="3 4">
    <name type="scientific">Colletotrichum lupini</name>
    <dbReference type="NCBI Taxonomy" id="145971"/>
    <lineage>
        <taxon>Eukaryota</taxon>
        <taxon>Fungi</taxon>
        <taxon>Dikarya</taxon>
        <taxon>Ascomycota</taxon>
        <taxon>Pezizomycotina</taxon>
        <taxon>Sordariomycetes</taxon>
        <taxon>Hypocreomycetidae</taxon>
        <taxon>Glomerellales</taxon>
        <taxon>Glomerellaceae</taxon>
        <taxon>Colletotrichum</taxon>
        <taxon>Colletotrichum acutatum species complex</taxon>
    </lineage>
</organism>
<evidence type="ECO:0000256" key="1">
    <source>
        <dbReference type="SAM" id="MobiDB-lite"/>
    </source>
</evidence>
<keyword evidence="2" id="KW-0812">Transmembrane</keyword>